<dbReference type="InParanoid" id="A0A165KDW6"/>
<evidence type="ECO:0000313" key="3">
    <source>
        <dbReference type="Proteomes" id="UP000077266"/>
    </source>
</evidence>
<name>A0A165KDW6_EXIGL</name>
<dbReference type="EMBL" id="KV425946">
    <property type="protein sequence ID" value="KZV96186.1"/>
    <property type="molecule type" value="Genomic_DNA"/>
</dbReference>
<evidence type="ECO:0000256" key="1">
    <source>
        <dbReference type="SAM" id="MobiDB-lite"/>
    </source>
</evidence>
<organism evidence="2 3">
    <name type="scientific">Exidia glandulosa HHB12029</name>
    <dbReference type="NCBI Taxonomy" id="1314781"/>
    <lineage>
        <taxon>Eukaryota</taxon>
        <taxon>Fungi</taxon>
        <taxon>Dikarya</taxon>
        <taxon>Basidiomycota</taxon>
        <taxon>Agaricomycotina</taxon>
        <taxon>Agaricomycetes</taxon>
        <taxon>Auriculariales</taxon>
        <taxon>Exidiaceae</taxon>
        <taxon>Exidia</taxon>
    </lineage>
</organism>
<reference evidence="2 3" key="1">
    <citation type="journal article" date="2016" name="Mol. Biol. Evol.">
        <title>Comparative Genomics of Early-Diverging Mushroom-Forming Fungi Provides Insights into the Origins of Lignocellulose Decay Capabilities.</title>
        <authorList>
            <person name="Nagy L.G."/>
            <person name="Riley R."/>
            <person name="Tritt A."/>
            <person name="Adam C."/>
            <person name="Daum C."/>
            <person name="Floudas D."/>
            <person name="Sun H."/>
            <person name="Yadav J.S."/>
            <person name="Pangilinan J."/>
            <person name="Larsson K.H."/>
            <person name="Matsuura K."/>
            <person name="Barry K."/>
            <person name="Labutti K."/>
            <person name="Kuo R."/>
            <person name="Ohm R.A."/>
            <person name="Bhattacharya S.S."/>
            <person name="Shirouzu T."/>
            <person name="Yoshinaga Y."/>
            <person name="Martin F.M."/>
            <person name="Grigoriev I.V."/>
            <person name="Hibbett D.S."/>
        </authorList>
    </citation>
    <scope>NUCLEOTIDE SEQUENCE [LARGE SCALE GENOMIC DNA]</scope>
    <source>
        <strain evidence="2 3">HHB12029</strain>
    </source>
</reference>
<dbReference type="OrthoDB" id="3366352at2759"/>
<evidence type="ECO:0000313" key="2">
    <source>
        <dbReference type="EMBL" id="KZV96186.1"/>
    </source>
</evidence>
<dbReference type="Proteomes" id="UP000077266">
    <property type="component" value="Unassembled WGS sequence"/>
</dbReference>
<accession>A0A165KDW6</accession>
<dbReference type="AlphaFoldDB" id="A0A165KDW6"/>
<protein>
    <submittedName>
        <fullName evidence="2">Uncharacterized protein</fullName>
    </submittedName>
</protein>
<keyword evidence="3" id="KW-1185">Reference proteome</keyword>
<feature type="region of interest" description="Disordered" evidence="1">
    <location>
        <begin position="236"/>
        <end position="276"/>
    </location>
</feature>
<sequence>MSLPIPLQIAQAAAVEWRHWPPSELLDVPHAYVVDKLRQMAREYWETSKESFNCTLIIPHYRPHSISFAGGVEDDEDDRAVFTGPLEGAGPTCDTTIEGRRGSESDVLGGRVLVINAHYEFFSGQSLLLRDAFSGALPANLARPSLSSTPCWLGLPRIMASPVPGDLRLWLPLPDPTSFPYIVHYIYFGDFDIILRALCRKPPAINVMGVWKNAQYLRLLELIYWMRVEIFDDEDIDTIDEEDEDEDEDAQSTPPTPPSLSAAGDDDMGDDGRSDS</sequence>
<gene>
    <name evidence="2" type="ORF">EXIGLDRAFT_765566</name>
</gene>
<feature type="compositionally biased region" description="Acidic residues" evidence="1">
    <location>
        <begin position="236"/>
        <end position="250"/>
    </location>
</feature>
<proteinExistence type="predicted"/>